<evidence type="ECO:0000256" key="5">
    <source>
        <dbReference type="SAM" id="MobiDB-lite"/>
    </source>
</evidence>
<evidence type="ECO:0000256" key="4">
    <source>
        <dbReference type="ARBA" id="ARBA00023136"/>
    </source>
</evidence>
<dbReference type="EMBL" id="JAMFTS010000005">
    <property type="protein sequence ID" value="KAJ4750374.1"/>
    <property type="molecule type" value="Genomic_DNA"/>
</dbReference>
<evidence type="ECO:0000313" key="8">
    <source>
        <dbReference type="EMBL" id="KAJ4750374.1"/>
    </source>
</evidence>
<keyword evidence="2 6" id="KW-0812">Transmembrane</keyword>
<evidence type="ECO:0000256" key="1">
    <source>
        <dbReference type="ARBA" id="ARBA00004141"/>
    </source>
</evidence>
<dbReference type="Pfam" id="PF03151">
    <property type="entry name" value="TPT"/>
    <property type="match status" value="1"/>
</dbReference>
<feature type="transmembrane region" description="Helical" evidence="6">
    <location>
        <begin position="114"/>
        <end position="135"/>
    </location>
</feature>
<feature type="compositionally biased region" description="Basic and acidic residues" evidence="5">
    <location>
        <begin position="346"/>
        <end position="371"/>
    </location>
</feature>
<keyword evidence="4 6" id="KW-0472">Membrane</keyword>
<proteinExistence type="predicted"/>
<dbReference type="AlphaFoldDB" id="A0AAV8C4H8"/>
<dbReference type="PANTHER" id="PTHR11132">
    <property type="entry name" value="SOLUTE CARRIER FAMILY 35"/>
    <property type="match status" value="1"/>
</dbReference>
<evidence type="ECO:0000313" key="9">
    <source>
        <dbReference type="Proteomes" id="UP001140206"/>
    </source>
</evidence>
<feature type="transmembrane region" description="Helical" evidence="6">
    <location>
        <begin position="319"/>
        <end position="336"/>
    </location>
</feature>
<evidence type="ECO:0000256" key="6">
    <source>
        <dbReference type="SAM" id="Phobius"/>
    </source>
</evidence>
<evidence type="ECO:0000259" key="7">
    <source>
        <dbReference type="Pfam" id="PF03151"/>
    </source>
</evidence>
<keyword evidence="9" id="KW-1185">Reference proteome</keyword>
<dbReference type="InterPro" id="IPR050186">
    <property type="entry name" value="TPT_transporter"/>
</dbReference>
<feature type="transmembrane region" description="Helical" evidence="6">
    <location>
        <begin position="191"/>
        <end position="211"/>
    </location>
</feature>
<gene>
    <name evidence="8" type="ORF">LUZ62_084779</name>
</gene>
<sequence length="379" mass="42523">MANPRFARFKVPLTYHHLMFSPKDESQLNQKPESRWQETVNMLLQQASVYGVAAGYCLSASLLSIINKWAVMKFPYPGALTALQYLTSVVGVMLCGQLKLIEHDSLNLPTMWKFLPAAVMFYISIFTNSELLLHANVDTFIVFRSAVPIFVAIGETLYLHQPWPSFKTWLSLSTILGGSVIYVMTDYQFTVTAYSWAIAYLASMSIDFVYIKHVVMTIGLNTWGLVLYNNLEALLLYPFEMFIMGELDQMKIDSSKVSNWMSFEVILPVALSCLFGLSISFFGFSCRRAISATGFTVLGIVNKLLTVVINLVIWDKHASLIGTIGLLICMSGGVLYQQSTTKPKAPKVEEKNENNDEERQKLVQMESHEVNSKSSSSSS</sequence>
<feature type="transmembrane region" description="Helical" evidence="6">
    <location>
        <begin position="49"/>
        <end position="70"/>
    </location>
</feature>
<evidence type="ECO:0000256" key="2">
    <source>
        <dbReference type="ARBA" id="ARBA00022692"/>
    </source>
</evidence>
<dbReference type="Proteomes" id="UP001140206">
    <property type="component" value="Chromosome 5"/>
</dbReference>
<comment type="caution">
    <text evidence="8">The sequence shown here is derived from an EMBL/GenBank/DDBJ whole genome shotgun (WGS) entry which is preliminary data.</text>
</comment>
<protein>
    <submittedName>
        <fullName evidence="8">GDP-mannose transporter</fullName>
    </submittedName>
</protein>
<feature type="region of interest" description="Disordered" evidence="5">
    <location>
        <begin position="340"/>
        <end position="379"/>
    </location>
</feature>
<keyword evidence="3 6" id="KW-1133">Transmembrane helix</keyword>
<comment type="subcellular location">
    <subcellularLocation>
        <location evidence="1">Membrane</location>
        <topology evidence="1">Multi-pass membrane protein</topology>
    </subcellularLocation>
</comment>
<feature type="transmembrane region" description="Helical" evidence="6">
    <location>
        <begin position="141"/>
        <end position="159"/>
    </location>
</feature>
<feature type="transmembrane region" description="Helical" evidence="6">
    <location>
        <begin position="223"/>
        <end position="245"/>
    </location>
</feature>
<name>A0AAV8C4H8_9POAL</name>
<organism evidence="8 9">
    <name type="scientific">Rhynchospora pubera</name>
    <dbReference type="NCBI Taxonomy" id="906938"/>
    <lineage>
        <taxon>Eukaryota</taxon>
        <taxon>Viridiplantae</taxon>
        <taxon>Streptophyta</taxon>
        <taxon>Embryophyta</taxon>
        <taxon>Tracheophyta</taxon>
        <taxon>Spermatophyta</taxon>
        <taxon>Magnoliopsida</taxon>
        <taxon>Liliopsida</taxon>
        <taxon>Poales</taxon>
        <taxon>Cyperaceae</taxon>
        <taxon>Cyperoideae</taxon>
        <taxon>Rhynchosporeae</taxon>
        <taxon>Rhynchospora</taxon>
    </lineage>
</organism>
<feature type="transmembrane region" description="Helical" evidence="6">
    <location>
        <begin position="265"/>
        <end position="285"/>
    </location>
</feature>
<reference evidence="8" key="1">
    <citation type="submission" date="2022-08" db="EMBL/GenBank/DDBJ databases">
        <authorList>
            <person name="Marques A."/>
        </authorList>
    </citation>
    <scope>NUCLEOTIDE SEQUENCE</scope>
    <source>
        <strain evidence="8">RhyPub2mFocal</strain>
        <tissue evidence="8">Leaves</tissue>
    </source>
</reference>
<dbReference type="InterPro" id="IPR004853">
    <property type="entry name" value="Sugar_P_trans_dom"/>
</dbReference>
<evidence type="ECO:0000256" key="3">
    <source>
        <dbReference type="ARBA" id="ARBA00022989"/>
    </source>
</evidence>
<feature type="transmembrane region" description="Helical" evidence="6">
    <location>
        <begin position="292"/>
        <end position="313"/>
    </location>
</feature>
<dbReference type="GO" id="GO:0016020">
    <property type="term" value="C:membrane"/>
    <property type="evidence" value="ECO:0007669"/>
    <property type="project" value="UniProtKB-SubCell"/>
</dbReference>
<accession>A0AAV8C4H8</accession>
<feature type="domain" description="Sugar phosphate transporter" evidence="7">
    <location>
        <begin position="60"/>
        <end position="336"/>
    </location>
</feature>